<evidence type="ECO:0000313" key="1">
    <source>
        <dbReference type="EMBL" id="CAG8539394.1"/>
    </source>
</evidence>
<organism evidence="1 2">
    <name type="scientific">Ambispora gerdemannii</name>
    <dbReference type="NCBI Taxonomy" id="144530"/>
    <lineage>
        <taxon>Eukaryota</taxon>
        <taxon>Fungi</taxon>
        <taxon>Fungi incertae sedis</taxon>
        <taxon>Mucoromycota</taxon>
        <taxon>Glomeromycotina</taxon>
        <taxon>Glomeromycetes</taxon>
        <taxon>Archaeosporales</taxon>
        <taxon>Ambisporaceae</taxon>
        <taxon>Ambispora</taxon>
    </lineage>
</organism>
<dbReference type="AlphaFoldDB" id="A0A9N9FKH1"/>
<gene>
    <name evidence="1" type="ORF">AGERDE_LOCUS6107</name>
</gene>
<dbReference type="EMBL" id="CAJVPL010000906">
    <property type="protein sequence ID" value="CAG8539394.1"/>
    <property type="molecule type" value="Genomic_DNA"/>
</dbReference>
<keyword evidence="2" id="KW-1185">Reference proteome</keyword>
<evidence type="ECO:0000313" key="2">
    <source>
        <dbReference type="Proteomes" id="UP000789831"/>
    </source>
</evidence>
<reference evidence="1" key="1">
    <citation type="submission" date="2021-06" db="EMBL/GenBank/DDBJ databases">
        <authorList>
            <person name="Kallberg Y."/>
            <person name="Tangrot J."/>
            <person name="Rosling A."/>
        </authorList>
    </citation>
    <scope>NUCLEOTIDE SEQUENCE</scope>
    <source>
        <strain evidence="1">MT106</strain>
    </source>
</reference>
<comment type="caution">
    <text evidence="1">The sequence shown here is derived from an EMBL/GenBank/DDBJ whole genome shotgun (WGS) entry which is preliminary data.</text>
</comment>
<sequence>SSLISRNATCCYHEFLNLYRDNIVTSPLASKEWNILEAIWNKRFLTVANELDPGHLKEVVVSGYAENDSQTYWEEVIEECNLKEKFHTLKVDRRRGFSQH</sequence>
<dbReference type="Proteomes" id="UP000789831">
    <property type="component" value="Unassembled WGS sequence"/>
</dbReference>
<proteinExistence type="predicted"/>
<dbReference type="OrthoDB" id="2310773at2759"/>
<accession>A0A9N9FKH1</accession>
<name>A0A9N9FKH1_9GLOM</name>
<protein>
    <submittedName>
        <fullName evidence="1">6685_t:CDS:1</fullName>
    </submittedName>
</protein>
<feature type="non-terminal residue" evidence="1">
    <location>
        <position position="1"/>
    </location>
</feature>